<dbReference type="Proteomes" id="UP000244093">
    <property type="component" value="Unassembled WGS sequence"/>
</dbReference>
<dbReference type="EMBL" id="NBVN01000003">
    <property type="protein sequence ID" value="PUA32865.1"/>
    <property type="molecule type" value="Genomic_DNA"/>
</dbReference>
<evidence type="ECO:0000313" key="1">
    <source>
        <dbReference type="EMBL" id="PUA32865.1"/>
    </source>
</evidence>
<gene>
    <name evidence="1" type="ORF">B7O98_05370</name>
</gene>
<reference evidence="1" key="2">
    <citation type="journal article" date="2018" name="Syst. Appl. Microbiol.">
        <title>A new symbiotic nanoarchaeote (Candidatus Nanoclepta minutus) and its host (Zestosphaera tikiterensis gen. nov., sp. nov.) from a New Zealand hot spring.</title>
        <authorList>
            <person name="St John E."/>
            <person name="Liu Y."/>
            <person name="Podar M."/>
            <person name="Stott M.B."/>
            <person name="Meneghin J."/>
            <person name="Chen Z."/>
            <person name="Lagutin K."/>
            <person name="Mitchell K."/>
            <person name="Reysenbach A.L."/>
        </authorList>
    </citation>
    <scope>NUCLEOTIDE SEQUENCE [LARGE SCALE GENOMIC DNA]</scope>
    <source>
        <strain evidence="1">NZ3</strain>
    </source>
</reference>
<accession>A0A2R7Y5Q9</accession>
<comment type="caution">
    <text evidence="1">The sequence shown here is derived from an EMBL/GenBank/DDBJ whole genome shotgun (WGS) entry which is preliminary data.</text>
</comment>
<organism evidence="1 2">
    <name type="scientific">Zestosphaera tikiterensis</name>
    <dbReference type="NCBI Taxonomy" id="1973259"/>
    <lineage>
        <taxon>Archaea</taxon>
        <taxon>Thermoproteota</taxon>
        <taxon>Thermoprotei</taxon>
        <taxon>Desulfurococcales</taxon>
        <taxon>Desulfurococcaceae</taxon>
        <taxon>Zestosphaera</taxon>
    </lineage>
</organism>
<proteinExistence type="predicted"/>
<name>A0A2R7Y5Q9_9CREN</name>
<sequence length="97" mass="11265">MKVKGSPSLKELKTLSAVRNPQEIELRLCDITSVEKHRIKADRKELAYLIPEGYKGYISLVKIKHKTREFKLVLLENDAVKLKKYLLNVLKECLEVK</sequence>
<evidence type="ECO:0000313" key="2">
    <source>
        <dbReference type="Proteomes" id="UP000244093"/>
    </source>
</evidence>
<reference evidence="1" key="1">
    <citation type="submission" date="2017-04" db="EMBL/GenBank/DDBJ databases">
        <authorList>
            <person name="Afonso C.L."/>
            <person name="Miller P.J."/>
            <person name="Scott M.A."/>
            <person name="Spackman E."/>
            <person name="Goraichik I."/>
            <person name="Dimitrov K.M."/>
            <person name="Suarez D.L."/>
            <person name="Swayne D.E."/>
        </authorList>
    </citation>
    <scope>NUCLEOTIDE SEQUENCE</scope>
    <source>
        <strain evidence="1">NZ3</strain>
    </source>
</reference>
<dbReference type="AlphaFoldDB" id="A0A2R7Y5Q9"/>
<protein>
    <submittedName>
        <fullName evidence="1">Uncharacterized protein</fullName>
    </submittedName>
</protein>